<keyword evidence="4" id="KW-0067">ATP-binding</keyword>
<dbReference type="PROSITE" id="PS00455">
    <property type="entry name" value="AMP_BINDING"/>
    <property type="match status" value="1"/>
</dbReference>
<dbReference type="InterPro" id="IPR025110">
    <property type="entry name" value="AMP-bd_C"/>
</dbReference>
<dbReference type="Proteomes" id="UP000318405">
    <property type="component" value="Unassembled WGS sequence"/>
</dbReference>
<dbReference type="AlphaFoldDB" id="A0A556AWU1"/>
<dbReference type="Pfam" id="PF13193">
    <property type="entry name" value="AMP-binding_C"/>
    <property type="match status" value="1"/>
</dbReference>
<dbReference type="GO" id="GO:0005524">
    <property type="term" value="F:ATP binding"/>
    <property type="evidence" value="ECO:0007669"/>
    <property type="project" value="UniProtKB-KW"/>
</dbReference>
<organism evidence="7 8">
    <name type="scientific">Verticiella sediminum</name>
    <dbReference type="NCBI Taxonomy" id="1247510"/>
    <lineage>
        <taxon>Bacteria</taxon>
        <taxon>Pseudomonadati</taxon>
        <taxon>Pseudomonadota</taxon>
        <taxon>Betaproteobacteria</taxon>
        <taxon>Burkholderiales</taxon>
        <taxon>Alcaligenaceae</taxon>
        <taxon>Verticiella</taxon>
    </lineage>
</organism>
<dbReference type="GO" id="GO:0005886">
    <property type="term" value="C:plasma membrane"/>
    <property type="evidence" value="ECO:0007669"/>
    <property type="project" value="TreeGrafter"/>
</dbReference>
<reference evidence="7 8" key="1">
    <citation type="submission" date="2019-07" db="EMBL/GenBank/DDBJ databases">
        <title>Qingshengfaniella alkalisoli gen. nov., sp. nov., isolated from saline soil.</title>
        <authorList>
            <person name="Xu L."/>
            <person name="Huang X.-X."/>
            <person name="Sun J.-Q."/>
        </authorList>
    </citation>
    <scope>NUCLEOTIDE SEQUENCE [LARGE SCALE GENOMIC DNA]</scope>
    <source>
        <strain evidence="7 8">DSM 27279</strain>
    </source>
</reference>
<comment type="similarity">
    <text evidence="1">Belongs to the ATP-dependent AMP-binding enzyme family.</text>
</comment>
<gene>
    <name evidence="7" type="ORF">FOZ76_06275</name>
</gene>
<evidence type="ECO:0000256" key="2">
    <source>
        <dbReference type="ARBA" id="ARBA00022598"/>
    </source>
</evidence>
<name>A0A556AWU1_9BURK</name>
<evidence type="ECO:0000313" key="7">
    <source>
        <dbReference type="EMBL" id="TSH97409.1"/>
    </source>
</evidence>
<dbReference type="InterPro" id="IPR000873">
    <property type="entry name" value="AMP-dep_synth/lig_dom"/>
</dbReference>
<keyword evidence="2 7" id="KW-0436">Ligase</keyword>
<dbReference type="Gene3D" id="3.40.50.12780">
    <property type="entry name" value="N-terminal domain of ligase-like"/>
    <property type="match status" value="1"/>
</dbReference>
<dbReference type="GO" id="GO:0005324">
    <property type="term" value="F:long-chain fatty acid transmembrane transporter activity"/>
    <property type="evidence" value="ECO:0007669"/>
    <property type="project" value="TreeGrafter"/>
</dbReference>
<dbReference type="InterPro" id="IPR020845">
    <property type="entry name" value="AMP-binding_CS"/>
</dbReference>
<dbReference type="PANTHER" id="PTHR43107">
    <property type="entry name" value="LONG-CHAIN FATTY ACID TRANSPORT PROTEIN"/>
    <property type="match status" value="1"/>
</dbReference>
<dbReference type="GO" id="GO:0044539">
    <property type="term" value="P:long-chain fatty acid import into cell"/>
    <property type="evidence" value="ECO:0007669"/>
    <property type="project" value="TreeGrafter"/>
</dbReference>
<dbReference type="GO" id="GO:0004467">
    <property type="term" value="F:long-chain fatty acid-CoA ligase activity"/>
    <property type="evidence" value="ECO:0007669"/>
    <property type="project" value="TreeGrafter"/>
</dbReference>
<dbReference type="InterPro" id="IPR042099">
    <property type="entry name" value="ANL_N_sf"/>
</dbReference>
<dbReference type="Pfam" id="PF00501">
    <property type="entry name" value="AMP-binding"/>
    <property type="match status" value="1"/>
</dbReference>
<keyword evidence="3" id="KW-0547">Nucleotide-binding</keyword>
<comment type="caution">
    <text evidence="7">The sequence shown here is derived from an EMBL/GenBank/DDBJ whole genome shotgun (WGS) entry which is preliminary data.</text>
</comment>
<keyword evidence="8" id="KW-1185">Reference proteome</keyword>
<protein>
    <submittedName>
        <fullName evidence="7">ATP-dependent acyl-CoA ligase</fullName>
    </submittedName>
</protein>
<dbReference type="OrthoDB" id="9766486at2"/>
<feature type="domain" description="AMP-dependent synthetase/ligase" evidence="5">
    <location>
        <begin position="18"/>
        <end position="348"/>
    </location>
</feature>
<evidence type="ECO:0000256" key="1">
    <source>
        <dbReference type="ARBA" id="ARBA00006432"/>
    </source>
</evidence>
<accession>A0A556AWU1</accession>
<evidence type="ECO:0000256" key="4">
    <source>
        <dbReference type="ARBA" id="ARBA00022840"/>
    </source>
</evidence>
<sequence length="510" mass="55769">MTFVEIDEAGTERLEYRGYRELWQNGQALARALQASGMHKGERLALMMQNHPEYVEAMVACAILGLVFVPIDARTMGSKLTYMLNAVQCKGVVAAAYCASQLADISKDIPDVRFIWFLGPPETGLPFRQETALVSDRLDNAAAELDLAVDDPRTTMQLMFTSGTTGDPKAIVGTYERYAASCSRRAAFFGIRSSDRMYTGLSLTHANALNISLGVSLYSNIPLVISQRFTKSRLWDIVRRHECTTLNLLGGMFTAIHAEPVTPHDADNPLRLIIGAGMPKELWRDFETRFGVEILEFYGAAEGGLIINLPGTGPVGSIGKPAAQYDVRILDEDGNECPPGEPGEIVFGNADGSPIQLAYFNDPEASAKKAKDGLLWMGDIGYRDAEGWLYFLHRKGGEIRRNGDFISRAVIEKELGAHPNVKDVFVYGIPSANGVAGEKDVVAAIALFDESLLDGQEIQAYCAARMEKNHIPAYLQIVPAIPKTASEKPLERILSQAFSKSSPNVLSLQS</sequence>
<dbReference type="EMBL" id="VLTJ01000010">
    <property type="protein sequence ID" value="TSH97409.1"/>
    <property type="molecule type" value="Genomic_DNA"/>
</dbReference>
<dbReference type="InterPro" id="IPR045851">
    <property type="entry name" value="AMP-bd_C_sf"/>
</dbReference>
<dbReference type="Gene3D" id="3.30.300.30">
    <property type="match status" value="1"/>
</dbReference>
<dbReference type="PANTHER" id="PTHR43107:SF15">
    <property type="entry name" value="FATTY ACID TRANSPORT PROTEIN 3, ISOFORM A"/>
    <property type="match status" value="1"/>
</dbReference>
<evidence type="ECO:0000313" key="8">
    <source>
        <dbReference type="Proteomes" id="UP000318405"/>
    </source>
</evidence>
<evidence type="ECO:0000256" key="3">
    <source>
        <dbReference type="ARBA" id="ARBA00022741"/>
    </source>
</evidence>
<proteinExistence type="inferred from homology"/>
<evidence type="ECO:0000259" key="6">
    <source>
        <dbReference type="Pfam" id="PF13193"/>
    </source>
</evidence>
<evidence type="ECO:0000259" key="5">
    <source>
        <dbReference type="Pfam" id="PF00501"/>
    </source>
</evidence>
<dbReference type="SUPFAM" id="SSF56801">
    <property type="entry name" value="Acetyl-CoA synthetase-like"/>
    <property type="match status" value="1"/>
</dbReference>
<feature type="domain" description="AMP-binding enzyme C-terminal" evidence="6">
    <location>
        <begin position="411"/>
        <end position="488"/>
    </location>
</feature>